<dbReference type="EMBL" id="JAYKOT010000003">
    <property type="protein sequence ID" value="MEB3429417.1"/>
    <property type="molecule type" value="Genomic_DNA"/>
</dbReference>
<dbReference type="InterPro" id="IPR050222">
    <property type="entry name" value="MATE_MdtK"/>
</dbReference>
<evidence type="ECO:0000256" key="11">
    <source>
        <dbReference type="ARBA" id="ARBA00023136"/>
    </source>
</evidence>
<dbReference type="InterPro" id="IPR048279">
    <property type="entry name" value="MdtK-like"/>
</dbReference>
<keyword evidence="5" id="KW-0813">Transport</keyword>
<keyword evidence="9 13" id="KW-1133">Transmembrane helix</keyword>
<sequence>MRTREVDMLNGKITSAILMFALPLMISSILQLLFNAVDIIVVGKFVGQNSLAAVGSTGPLINLIINLFMGISIGSSVLMGNFLGANDYKNSKETLHTSILFAIVSGVLMVFIGISTSRPILKMMGTPDEVLDLAITYIDIFYLGMPGFMLYNFGAAIFRSIGDTKRPLYFLTLSGIINVILNLILVIVFHMGVAGVAIATVFSQYVSAILILVALTRGDRLRLDFKKLKFNGEKIKEIIRIGLPAGIEGILFSISNVLIQASINSFGPSVMAGNTAASNIEGFVFMAMNALYQTSLSFTAMNMGAKKYHRVDSITLKSNIIVFIIGLVLGLGAYFAGEFLLSIYTSEAEVVKFGLERLMIICTTYAICGVMDVMVGSIRGIGYSIIPTIITLLGVCVIRVIWIYTVFKIYPYTYTLYLSYPITWLITAIMHIISYLVIRKKRFNLKPQKAA</sequence>
<dbReference type="CDD" id="cd13138">
    <property type="entry name" value="MATE_yoeA_like"/>
    <property type="match status" value="1"/>
</dbReference>
<feature type="transmembrane region" description="Helical" evidence="13">
    <location>
        <begin position="20"/>
        <end position="43"/>
    </location>
</feature>
<evidence type="ECO:0000313" key="15">
    <source>
        <dbReference type="Proteomes" id="UP001357733"/>
    </source>
</evidence>
<feature type="transmembrane region" description="Helical" evidence="13">
    <location>
        <begin position="195"/>
        <end position="217"/>
    </location>
</feature>
<feature type="transmembrane region" description="Helical" evidence="13">
    <location>
        <begin position="95"/>
        <end position="114"/>
    </location>
</feature>
<feature type="transmembrane region" description="Helical" evidence="13">
    <location>
        <begin position="63"/>
        <end position="83"/>
    </location>
</feature>
<dbReference type="GO" id="GO:0042910">
    <property type="term" value="F:xenobiotic transmembrane transporter activity"/>
    <property type="evidence" value="ECO:0007669"/>
    <property type="project" value="InterPro"/>
</dbReference>
<keyword evidence="15" id="KW-1185">Reference proteome</keyword>
<comment type="function">
    <text evidence="1">Multidrug efflux pump.</text>
</comment>
<dbReference type="AlphaFoldDB" id="A0AAW9MZD4"/>
<feature type="transmembrane region" description="Helical" evidence="13">
    <location>
        <begin position="238"/>
        <end position="263"/>
    </location>
</feature>
<keyword evidence="6" id="KW-0050">Antiport</keyword>
<accession>A0AAW9MZD4</accession>
<evidence type="ECO:0000256" key="7">
    <source>
        <dbReference type="ARBA" id="ARBA00022475"/>
    </source>
</evidence>
<gene>
    <name evidence="14" type="ORF">VLK81_05210</name>
</gene>
<dbReference type="GO" id="GO:0015297">
    <property type="term" value="F:antiporter activity"/>
    <property type="evidence" value="ECO:0007669"/>
    <property type="project" value="UniProtKB-KW"/>
</dbReference>
<keyword evidence="10" id="KW-0406">Ion transport</keyword>
<feature type="transmembrane region" description="Helical" evidence="13">
    <location>
        <begin position="417"/>
        <end position="438"/>
    </location>
</feature>
<evidence type="ECO:0000256" key="12">
    <source>
        <dbReference type="ARBA" id="ARBA00031636"/>
    </source>
</evidence>
<name>A0AAW9MZD4_9FIRM</name>
<keyword evidence="8 13" id="KW-0812">Transmembrane</keyword>
<evidence type="ECO:0000256" key="3">
    <source>
        <dbReference type="ARBA" id="ARBA00010199"/>
    </source>
</evidence>
<feature type="transmembrane region" description="Helical" evidence="13">
    <location>
        <begin position="357"/>
        <end position="378"/>
    </location>
</feature>
<evidence type="ECO:0000256" key="5">
    <source>
        <dbReference type="ARBA" id="ARBA00022448"/>
    </source>
</evidence>
<feature type="transmembrane region" description="Helical" evidence="13">
    <location>
        <begin position="168"/>
        <end position="189"/>
    </location>
</feature>
<evidence type="ECO:0000313" key="14">
    <source>
        <dbReference type="EMBL" id="MEB3429417.1"/>
    </source>
</evidence>
<keyword evidence="11 13" id="KW-0472">Membrane</keyword>
<feature type="transmembrane region" description="Helical" evidence="13">
    <location>
        <begin position="385"/>
        <end position="405"/>
    </location>
</feature>
<dbReference type="Pfam" id="PF01554">
    <property type="entry name" value="MatE"/>
    <property type="match status" value="2"/>
</dbReference>
<feature type="transmembrane region" description="Helical" evidence="13">
    <location>
        <begin position="283"/>
        <end position="304"/>
    </location>
</feature>
<evidence type="ECO:0000256" key="6">
    <source>
        <dbReference type="ARBA" id="ARBA00022449"/>
    </source>
</evidence>
<dbReference type="NCBIfam" id="TIGR00797">
    <property type="entry name" value="matE"/>
    <property type="match status" value="1"/>
</dbReference>
<dbReference type="PIRSF" id="PIRSF006603">
    <property type="entry name" value="DinF"/>
    <property type="match status" value="1"/>
</dbReference>
<comment type="subcellular location">
    <subcellularLocation>
        <location evidence="2">Cell membrane</location>
        <topology evidence="2">Multi-pass membrane protein</topology>
    </subcellularLocation>
</comment>
<evidence type="ECO:0000256" key="13">
    <source>
        <dbReference type="SAM" id="Phobius"/>
    </source>
</evidence>
<evidence type="ECO:0000256" key="4">
    <source>
        <dbReference type="ARBA" id="ARBA00020268"/>
    </source>
</evidence>
<dbReference type="RefSeq" id="WP_324619607.1">
    <property type="nucleotide sequence ID" value="NZ_JAYKOT010000003.1"/>
</dbReference>
<comment type="similarity">
    <text evidence="3">Belongs to the multi antimicrobial extrusion (MATE) (TC 2.A.66.1) family.</text>
</comment>
<dbReference type="PANTHER" id="PTHR43298">
    <property type="entry name" value="MULTIDRUG RESISTANCE PROTEIN NORM-RELATED"/>
    <property type="match status" value="1"/>
</dbReference>
<evidence type="ECO:0000256" key="9">
    <source>
        <dbReference type="ARBA" id="ARBA00022989"/>
    </source>
</evidence>
<dbReference type="PANTHER" id="PTHR43298:SF2">
    <property type="entry name" value="FMN_FAD EXPORTER YEEO-RELATED"/>
    <property type="match status" value="1"/>
</dbReference>
<proteinExistence type="inferred from homology"/>
<feature type="transmembrane region" description="Helical" evidence="13">
    <location>
        <begin position="316"/>
        <end position="337"/>
    </location>
</feature>
<evidence type="ECO:0000256" key="2">
    <source>
        <dbReference type="ARBA" id="ARBA00004651"/>
    </source>
</evidence>
<keyword evidence="7" id="KW-1003">Cell membrane</keyword>
<reference evidence="14 15" key="1">
    <citation type="submission" date="2024-01" db="EMBL/GenBank/DDBJ databases">
        <title>Complete genome sequence of Citroniella saccharovorans strain M6.X9, isolated from human fecal sample.</title>
        <authorList>
            <person name="Cheng G."/>
            <person name="Westerholm M."/>
            <person name="Schnurer A."/>
        </authorList>
    </citation>
    <scope>NUCLEOTIDE SEQUENCE [LARGE SCALE GENOMIC DNA]</scope>
    <source>
        <strain evidence="14 15">DSM 29873</strain>
    </source>
</reference>
<comment type="caution">
    <text evidence="14">The sequence shown here is derived from an EMBL/GenBank/DDBJ whole genome shotgun (WGS) entry which is preliminary data.</text>
</comment>
<evidence type="ECO:0000256" key="10">
    <source>
        <dbReference type="ARBA" id="ARBA00023065"/>
    </source>
</evidence>
<dbReference type="GO" id="GO:0005886">
    <property type="term" value="C:plasma membrane"/>
    <property type="evidence" value="ECO:0007669"/>
    <property type="project" value="UniProtKB-SubCell"/>
</dbReference>
<dbReference type="GO" id="GO:0006811">
    <property type="term" value="P:monoatomic ion transport"/>
    <property type="evidence" value="ECO:0007669"/>
    <property type="project" value="UniProtKB-KW"/>
</dbReference>
<dbReference type="InterPro" id="IPR002528">
    <property type="entry name" value="MATE_fam"/>
</dbReference>
<feature type="transmembrane region" description="Helical" evidence="13">
    <location>
        <begin position="134"/>
        <end position="156"/>
    </location>
</feature>
<protein>
    <recommendedName>
        <fullName evidence="4">Probable multidrug resistance protein NorM</fullName>
    </recommendedName>
    <alternativeName>
        <fullName evidence="12">Multidrug-efflux transporter</fullName>
    </alternativeName>
</protein>
<evidence type="ECO:0000256" key="1">
    <source>
        <dbReference type="ARBA" id="ARBA00003408"/>
    </source>
</evidence>
<evidence type="ECO:0000256" key="8">
    <source>
        <dbReference type="ARBA" id="ARBA00022692"/>
    </source>
</evidence>
<organism evidence="14 15">
    <name type="scientific">Citroniella saccharovorans</name>
    <dbReference type="NCBI Taxonomy" id="2053367"/>
    <lineage>
        <taxon>Bacteria</taxon>
        <taxon>Bacillati</taxon>
        <taxon>Bacillota</taxon>
        <taxon>Tissierellia</taxon>
        <taxon>Tissierellales</taxon>
        <taxon>Peptoniphilaceae</taxon>
        <taxon>Citroniella</taxon>
    </lineage>
</organism>
<dbReference type="Proteomes" id="UP001357733">
    <property type="component" value="Unassembled WGS sequence"/>
</dbReference>